<organism evidence="2 3">
    <name type="scientific">Ramlibacter terrae</name>
    <dbReference type="NCBI Taxonomy" id="2732511"/>
    <lineage>
        <taxon>Bacteria</taxon>
        <taxon>Pseudomonadati</taxon>
        <taxon>Pseudomonadota</taxon>
        <taxon>Betaproteobacteria</taxon>
        <taxon>Burkholderiales</taxon>
        <taxon>Comamonadaceae</taxon>
        <taxon>Ramlibacter</taxon>
    </lineage>
</organism>
<evidence type="ECO:0008006" key="4">
    <source>
        <dbReference type="Google" id="ProtNLM"/>
    </source>
</evidence>
<proteinExistence type="predicted"/>
<evidence type="ECO:0000256" key="1">
    <source>
        <dbReference type="SAM" id="MobiDB-lite"/>
    </source>
</evidence>
<dbReference type="EMBL" id="CP053418">
    <property type="protein sequence ID" value="QJW84954.1"/>
    <property type="molecule type" value="Genomic_DNA"/>
</dbReference>
<protein>
    <recommendedName>
        <fullName evidence="4">Aminotransferase class V-fold PLP-dependent enzyme</fullName>
    </recommendedName>
</protein>
<keyword evidence="3" id="KW-1185">Reference proteome</keyword>
<feature type="compositionally biased region" description="Low complexity" evidence="1">
    <location>
        <begin position="55"/>
        <end position="103"/>
    </location>
</feature>
<gene>
    <name evidence="2" type="ORF">HK414_19470</name>
</gene>
<dbReference type="Proteomes" id="UP000500826">
    <property type="component" value="Chromosome"/>
</dbReference>
<reference evidence="2 3" key="2">
    <citation type="submission" date="2020-05" db="EMBL/GenBank/DDBJ databases">
        <authorList>
            <person name="Khan S.A."/>
            <person name="Jeon C.O."/>
            <person name="Chun B.H."/>
        </authorList>
    </citation>
    <scope>NUCLEOTIDE SEQUENCE [LARGE SCALE GENOMIC DNA]</scope>
    <source>
        <strain evidence="2 3">H242</strain>
    </source>
</reference>
<name>A0ABX6P4I4_9BURK</name>
<sequence length="119" mass="12390">MPLTLNDCLERDADDGALRGVRERFAPGDAGTLYFDANSIGPMPLDAPARMQAIPRRAGPARAGAAGTSSTGCSSPPCSAPPSRRSSGRRPATSAWPTAPASTCTSCFATRWRPTRRGA</sequence>
<feature type="region of interest" description="Disordered" evidence="1">
    <location>
        <begin position="52"/>
        <end position="103"/>
    </location>
</feature>
<evidence type="ECO:0000313" key="3">
    <source>
        <dbReference type="Proteomes" id="UP000500826"/>
    </source>
</evidence>
<accession>A0ABX6P4I4</accession>
<evidence type="ECO:0000313" key="2">
    <source>
        <dbReference type="EMBL" id="QJW84954.1"/>
    </source>
</evidence>
<reference evidence="2 3" key="1">
    <citation type="submission" date="2020-05" db="EMBL/GenBank/DDBJ databases">
        <title>Ramlibacter rhizophilus sp. nov., isolated from rhizosphere soil of national flower Mugunghwa from South Korea.</title>
        <authorList>
            <person name="Zheng-Fei Y."/>
            <person name="Huan T."/>
        </authorList>
    </citation>
    <scope>NUCLEOTIDE SEQUENCE [LARGE SCALE GENOMIC DNA]</scope>
    <source>
        <strain evidence="2 3">H242</strain>
    </source>
</reference>